<name>A0A844YVG3_9SPHN</name>
<dbReference type="PANTHER" id="PTHR48098">
    <property type="entry name" value="ENTEROCHELIN ESTERASE-RELATED"/>
    <property type="match status" value="1"/>
</dbReference>
<keyword evidence="2" id="KW-0378">Hydrolase</keyword>
<feature type="signal peptide" evidence="1">
    <location>
        <begin position="1"/>
        <end position="26"/>
    </location>
</feature>
<dbReference type="EMBL" id="WTYV01000001">
    <property type="protein sequence ID" value="MXO70831.1"/>
    <property type="molecule type" value="Genomic_DNA"/>
</dbReference>
<evidence type="ECO:0000256" key="1">
    <source>
        <dbReference type="SAM" id="SignalP"/>
    </source>
</evidence>
<dbReference type="Proteomes" id="UP000466966">
    <property type="component" value="Unassembled WGS sequence"/>
</dbReference>
<dbReference type="InterPro" id="IPR050583">
    <property type="entry name" value="Mycobacterial_A85_antigen"/>
</dbReference>
<reference evidence="2 3" key="1">
    <citation type="submission" date="2019-12" db="EMBL/GenBank/DDBJ databases">
        <title>Genomic-based taxomic classification of the family Erythrobacteraceae.</title>
        <authorList>
            <person name="Xu L."/>
        </authorList>
    </citation>
    <scope>NUCLEOTIDE SEQUENCE [LARGE SCALE GENOMIC DNA]</scope>
    <source>
        <strain evidence="2 3">M0322</strain>
    </source>
</reference>
<evidence type="ECO:0000313" key="3">
    <source>
        <dbReference type="Proteomes" id="UP000466966"/>
    </source>
</evidence>
<dbReference type="AlphaFoldDB" id="A0A844YVG3"/>
<gene>
    <name evidence="2" type="ORF">GRI99_04180</name>
</gene>
<dbReference type="SUPFAM" id="SSF53474">
    <property type="entry name" value="alpha/beta-Hydrolases"/>
    <property type="match status" value="1"/>
</dbReference>
<feature type="chain" id="PRO_5032685021" evidence="1">
    <location>
        <begin position="27"/>
        <end position="359"/>
    </location>
</feature>
<dbReference type="OrthoDB" id="9784036at2"/>
<protein>
    <submittedName>
        <fullName evidence="2">Alpha/beta fold hydrolase</fullName>
    </submittedName>
</protein>
<dbReference type="RefSeq" id="WP_160770696.1">
    <property type="nucleotide sequence ID" value="NZ_WTYV01000001.1"/>
</dbReference>
<dbReference type="GO" id="GO:0016787">
    <property type="term" value="F:hydrolase activity"/>
    <property type="evidence" value="ECO:0007669"/>
    <property type="project" value="UniProtKB-KW"/>
</dbReference>
<dbReference type="InterPro" id="IPR000801">
    <property type="entry name" value="Esterase-like"/>
</dbReference>
<sequence>MRKTIGHALALAMGLVIAGLAMPAAAQVATEVPPAVPGAEAVRLERITVHSREIEGNLLGTPADRPVIVVLPPSYDREPGRYYPVVYALHGYSIDAEQWIQEIRIEQTAAAAFAQGTPEMILVLPSSKNVYNGAFYSNSVTTGNFENFIADELVAHIDSRYRTLARPESRGLVGHSMGGYGASRIGVRRADRYRALYLMSPCCQSPLGMRGLTAADAQAIFGLTSPEQSASLPFNQRGTMAFSAAYSPNPNRPPLFIDLPVDETGTERPEILAKWTANAPLAFIDQYSTLVRQYRAVGLDVGNRDGLVRDTTLMAEAMRALGVPTEFEVYDGDHTNRLAFRMQDNVLPFFGRNLDFTQP</sequence>
<keyword evidence="3" id="KW-1185">Reference proteome</keyword>
<comment type="caution">
    <text evidence="2">The sequence shown here is derived from an EMBL/GenBank/DDBJ whole genome shotgun (WGS) entry which is preliminary data.</text>
</comment>
<dbReference type="InterPro" id="IPR029058">
    <property type="entry name" value="AB_hydrolase_fold"/>
</dbReference>
<proteinExistence type="predicted"/>
<accession>A0A844YVG3</accession>
<dbReference type="Pfam" id="PF00756">
    <property type="entry name" value="Esterase"/>
    <property type="match status" value="1"/>
</dbReference>
<dbReference type="Gene3D" id="3.40.50.1820">
    <property type="entry name" value="alpha/beta hydrolase"/>
    <property type="match status" value="1"/>
</dbReference>
<evidence type="ECO:0000313" key="2">
    <source>
        <dbReference type="EMBL" id="MXO70831.1"/>
    </source>
</evidence>
<keyword evidence="1" id="KW-0732">Signal</keyword>
<organism evidence="2 3">
    <name type="scientific">Alteraurantiacibacter buctensis</name>
    <dbReference type="NCBI Taxonomy" id="1503981"/>
    <lineage>
        <taxon>Bacteria</taxon>
        <taxon>Pseudomonadati</taxon>
        <taxon>Pseudomonadota</taxon>
        <taxon>Alphaproteobacteria</taxon>
        <taxon>Sphingomonadales</taxon>
        <taxon>Erythrobacteraceae</taxon>
        <taxon>Alteraurantiacibacter</taxon>
    </lineage>
</organism>